<dbReference type="GO" id="GO:0055085">
    <property type="term" value="P:transmembrane transport"/>
    <property type="evidence" value="ECO:0007669"/>
    <property type="project" value="InterPro"/>
</dbReference>
<evidence type="ECO:0000313" key="8">
    <source>
        <dbReference type="EMBL" id="EGF23228.1"/>
    </source>
</evidence>
<accession>F1T5U4</accession>
<feature type="transmembrane region" description="Helical" evidence="6">
    <location>
        <begin position="21"/>
        <end position="39"/>
    </location>
</feature>
<dbReference type="OrthoDB" id="9781780at2"/>
<feature type="transmembrane region" description="Helical" evidence="6">
    <location>
        <begin position="106"/>
        <end position="135"/>
    </location>
</feature>
<dbReference type="PANTHER" id="PTHR46795">
    <property type="entry name" value="ABC TRANSPORTER PERMEASE-RELATED-RELATED"/>
    <property type="match status" value="1"/>
</dbReference>
<feature type="transmembrane region" description="Helical" evidence="6">
    <location>
        <begin position="59"/>
        <end position="85"/>
    </location>
</feature>
<dbReference type="InterPro" id="IPR003838">
    <property type="entry name" value="ABC3_permease_C"/>
</dbReference>
<dbReference type="PANTHER" id="PTHR46795:SF3">
    <property type="entry name" value="ABC TRANSPORTER PERMEASE"/>
    <property type="match status" value="1"/>
</dbReference>
<evidence type="ECO:0000256" key="3">
    <source>
        <dbReference type="ARBA" id="ARBA00022692"/>
    </source>
</evidence>
<dbReference type="GeneID" id="93210931"/>
<feature type="transmembrane region" description="Helical" evidence="6">
    <location>
        <begin position="236"/>
        <end position="257"/>
    </location>
</feature>
<dbReference type="RefSeq" id="WP_006302286.1">
    <property type="nucleotide sequence ID" value="NZ_ACGK02000001.1"/>
</dbReference>
<dbReference type="Pfam" id="PF02687">
    <property type="entry name" value="FtsX"/>
    <property type="match status" value="1"/>
</dbReference>
<evidence type="ECO:0000256" key="1">
    <source>
        <dbReference type="ARBA" id="ARBA00004651"/>
    </source>
</evidence>
<dbReference type="InterPro" id="IPR027022">
    <property type="entry name" value="ABC_permease_BceB-typ"/>
</dbReference>
<feature type="transmembrane region" description="Helical" evidence="6">
    <location>
        <begin position="292"/>
        <end position="317"/>
    </location>
</feature>
<dbReference type="AlphaFoldDB" id="F1T5U4"/>
<feature type="domain" description="ABC3 transporter permease C-terminal" evidence="7">
    <location>
        <begin position="66"/>
        <end position="184"/>
    </location>
</feature>
<evidence type="ECO:0000256" key="4">
    <source>
        <dbReference type="ARBA" id="ARBA00022989"/>
    </source>
</evidence>
<dbReference type="eggNOG" id="COG0577">
    <property type="taxonomic scope" value="Bacteria"/>
</dbReference>
<keyword evidence="9" id="KW-1185">Reference proteome</keyword>
<evidence type="ECO:0000256" key="6">
    <source>
        <dbReference type="SAM" id="Phobius"/>
    </source>
</evidence>
<feature type="transmembrane region" description="Helical" evidence="6">
    <location>
        <begin position="155"/>
        <end position="183"/>
    </location>
</feature>
<sequence length="693" mass="77160">MLLYIKLAWGNLCRALKDFTVYFVTLMLSVSLFYSFNTLTNQAFFVGLSSSTSHLVLRMAELITGLSIFLMIVIGILIVYANVFFMRRRVREFATYLLLGMKKSSLAFVILIENFIVGICALIVGLLVGVVVSQFSSLAVLKLFNSPVERFHFLLVPQAMIFTACMFGVVFVLSTLCATFVISRTRLSVLFRSSFTSDRFKIKNPWITLVLFVVSILLIAQAYHMFSYEVLTANGGGEFLCCTALVVLGTALFFYSVSTAFTQIARAIKPLYYRGLNLYVVRQFASRINSSWISMTMICATIFIALCTLSIGFTAVASVRSQETLMCPTDFIADFHCKDGYQSVQTDKLVSLMAEEIPSWNTTVRSTTQLTSYTLGETDNVYTIANLISDCGLSKEKAIDGAPIDVAVNPVYFVGCSEYNRFRALAGLQPIELSDNEVRFASYPSLADQTDDLAASEKTVTLGNTYHNVRIKQKLKISDLAGLPSNPCSLIVPDAWVHTMKPQQTRLFAQFYTSSKEINEQFSQELAHGNKHKEGILGQNNAYHLRAMNTVLRYELLEGALAIRVTGTFVAVYTGIILLITSAAILSIQQLSELAYMRKSYTKLLQLGATSTCCSGTIFTQLGIWFMLPCALAISHAFCIMKEMDALYRLMGTDAEAKQWLFITAGIVLAIYALYFIMTFVIVRVSVLGKQTR</sequence>
<comment type="subcellular location">
    <subcellularLocation>
        <location evidence="1">Cell membrane</location>
        <topology evidence="1">Multi-pass membrane protein</topology>
    </subcellularLocation>
</comment>
<dbReference type="InterPro" id="IPR052536">
    <property type="entry name" value="ABC-4_Integral_Memb_Prot"/>
</dbReference>
<organism evidence="8 9">
    <name type="scientific">Fannyhessea vaginae DSM 15829</name>
    <dbReference type="NCBI Taxonomy" id="525256"/>
    <lineage>
        <taxon>Bacteria</taxon>
        <taxon>Bacillati</taxon>
        <taxon>Actinomycetota</taxon>
        <taxon>Coriobacteriia</taxon>
        <taxon>Coriobacteriales</taxon>
        <taxon>Atopobiaceae</taxon>
        <taxon>Fannyhessea</taxon>
    </lineage>
</organism>
<feature type="transmembrane region" description="Helical" evidence="6">
    <location>
        <begin position="660"/>
        <end position="683"/>
    </location>
</feature>
<keyword evidence="4 6" id="KW-1133">Transmembrane helix</keyword>
<gene>
    <name evidence="8" type="ORF">HMPREF0091_10175</name>
</gene>
<evidence type="ECO:0000256" key="2">
    <source>
        <dbReference type="ARBA" id="ARBA00022475"/>
    </source>
</evidence>
<comment type="caution">
    <text evidence="8">The sequence shown here is derived from an EMBL/GenBank/DDBJ whole genome shotgun (WGS) entry which is preliminary data.</text>
</comment>
<protein>
    <submittedName>
        <fullName evidence="8">Efflux ABC transporter, permease protein</fullName>
    </submittedName>
</protein>
<name>F1T5U4_9ACTN</name>
<feature type="transmembrane region" description="Helical" evidence="6">
    <location>
        <begin position="561"/>
        <end position="586"/>
    </location>
</feature>
<keyword evidence="3 6" id="KW-0812">Transmembrane</keyword>
<dbReference type="Proteomes" id="UP000005947">
    <property type="component" value="Unassembled WGS sequence"/>
</dbReference>
<dbReference type="PIRSF" id="PIRSF018968">
    <property type="entry name" value="ABC_permease_BceB"/>
    <property type="match status" value="1"/>
</dbReference>
<reference evidence="8 9" key="1">
    <citation type="submission" date="2011-02" db="EMBL/GenBank/DDBJ databases">
        <authorList>
            <person name="Muzny D."/>
            <person name="Qin X."/>
            <person name="Buhay C."/>
            <person name="Dugan-Rocha S."/>
            <person name="Ding Y."/>
            <person name="Chen G."/>
            <person name="Hawes A."/>
            <person name="Holder M."/>
            <person name="Jhangiani S."/>
            <person name="Johnson A."/>
            <person name="Khan Z."/>
            <person name="Li Z."/>
            <person name="Liu W."/>
            <person name="Liu X."/>
            <person name="Perez L."/>
            <person name="Shen H."/>
            <person name="Wang Q."/>
            <person name="Watt J."/>
            <person name="Xi L."/>
            <person name="Xin Y."/>
            <person name="Zhou J."/>
            <person name="Deng J."/>
            <person name="Jiang H."/>
            <person name="Liu Y."/>
            <person name="Qu J."/>
            <person name="Song X.-Z."/>
            <person name="Zhang L."/>
            <person name="Villasana D."/>
            <person name="Johnson A."/>
            <person name="Liu J."/>
            <person name="Liyanage D."/>
            <person name="Lorensuhewa L."/>
            <person name="Robinson T."/>
            <person name="Song A."/>
            <person name="Song B.-B."/>
            <person name="Dinh H."/>
            <person name="Thornton R."/>
            <person name="Coyle M."/>
            <person name="Francisco L."/>
            <person name="Jackson L."/>
            <person name="Javaid M."/>
            <person name="Korchina V."/>
            <person name="Kovar C."/>
            <person name="Mata R."/>
            <person name="Mathew T."/>
            <person name="Ngo R."/>
            <person name="Nguyen L."/>
            <person name="Nguyen N."/>
            <person name="Okwuonu G."/>
            <person name="Ongeri F."/>
            <person name="Pham C."/>
            <person name="Simmons D."/>
            <person name="Wilczek-Boney K."/>
            <person name="Hale W."/>
            <person name="Jakkamsetti A."/>
            <person name="Pham P."/>
            <person name="Ruth R."/>
            <person name="San Lucas F."/>
            <person name="Warren J."/>
            <person name="Zhang J."/>
            <person name="Zhao Z."/>
            <person name="Zhou C."/>
            <person name="Zhu D."/>
            <person name="Lee S."/>
            <person name="Bess C."/>
            <person name="Blankenburg K."/>
            <person name="Forbes L."/>
            <person name="Fu Q."/>
            <person name="Gubbala S."/>
            <person name="Hirani K."/>
            <person name="Jayaseelan J.C."/>
            <person name="Lara F."/>
            <person name="Munidasa M."/>
            <person name="Palculict T."/>
            <person name="Patil S."/>
            <person name="Pu L.-L."/>
            <person name="Saada N."/>
            <person name="Tang L."/>
            <person name="Weissenberger G."/>
            <person name="Zhu Y."/>
            <person name="Hemphill L."/>
            <person name="Shang Y."/>
            <person name="Youmans B."/>
            <person name="Ayvaz T."/>
            <person name="Ross M."/>
            <person name="Santibanez J."/>
            <person name="Aqrawi P."/>
            <person name="Gross S."/>
            <person name="Joshi V."/>
            <person name="Fowler G."/>
            <person name="Nazareth L."/>
            <person name="Reid J."/>
            <person name="Worley K."/>
            <person name="Petrosino J."/>
            <person name="Highlander S."/>
            <person name="Gibbs R."/>
        </authorList>
    </citation>
    <scope>NUCLEOTIDE SEQUENCE [LARGE SCALE GENOMIC DNA]</scope>
    <source>
        <strain evidence="8 9">DSM 15829</strain>
    </source>
</reference>
<keyword evidence="5 6" id="KW-0472">Membrane</keyword>
<evidence type="ECO:0000256" key="5">
    <source>
        <dbReference type="ARBA" id="ARBA00023136"/>
    </source>
</evidence>
<feature type="transmembrane region" description="Helical" evidence="6">
    <location>
        <begin position="204"/>
        <end position="224"/>
    </location>
</feature>
<proteinExistence type="predicted"/>
<dbReference type="GO" id="GO:0005886">
    <property type="term" value="C:plasma membrane"/>
    <property type="evidence" value="ECO:0007669"/>
    <property type="project" value="UniProtKB-SubCell"/>
</dbReference>
<evidence type="ECO:0000313" key="9">
    <source>
        <dbReference type="Proteomes" id="UP000005947"/>
    </source>
</evidence>
<keyword evidence="2" id="KW-1003">Cell membrane</keyword>
<evidence type="ECO:0000259" key="7">
    <source>
        <dbReference type="Pfam" id="PF02687"/>
    </source>
</evidence>
<dbReference type="EMBL" id="ACGK02000001">
    <property type="protein sequence ID" value="EGF23228.1"/>
    <property type="molecule type" value="Genomic_DNA"/>
</dbReference>